<reference evidence="1 2" key="1">
    <citation type="submission" date="2017-09" db="EMBL/GenBank/DDBJ databases">
        <title>Comparative genomics of rhizobia isolated from Phaseolus vulgaris in China.</title>
        <authorList>
            <person name="Tong W."/>
        </authorList>
    </citation>
    <scope>NUCLEOTIDE SEQUENCE [LARGE SCALE GENOMIC DNA]</scope>
    <source>
        <strain evidence="1 2">PCH1</strain>
    </source>
</reference>
<proteinExistence type="predicted"/>
<gene>
    <name evidence="1" type="ORF">CO661_15090</name>
</gene>
<dbReference type="AlphaFoldDB" id="A0A2A6LWJ3"/>
<accession>A0A2A6LWJ3</accession>
<protein>
    <recommendedName>
        <fullName evidence="3">Helix-turn-helix domain-containing protein</fullName>
    </recommendedName>
</protein>
<name>A0A2A6LWJ3_RHIFR</name>
<comment type="caution">
    <text evidence="1">The sequence shown here is derived from an EMBL/GenBank/DDBJ whole genome shotgun (WGS) entry which is preliminary data.</text>
</comment>
<evidence type="ECO:0000313" key="1">
    <source>
        <dbReference type="EMBL" id="PDT47003.1"/>
    </source>
</evidence>
<evidence type="ECO:0008006" key="3">
    <source>
        <dbReference type="Google" id="ProtNLM"/>
    </source>
</evidence>
<sequence length="112" mass="12566">MPAAFRQMYTEGERSALTVIVNDVKAQGECDRPLDSIAAIAGVCRTTVQNALRAAKRNNHVRVYYRPRPGKKNLPNVIRITNKEWLAWINRGPPPLRAAIGFNLFHPTASKK</sequence>
<dbReference type="EMBL" id="NWTC01000010">
    <property type="protein sequence ID" value="PDT47003.1"/>
    <property type="molecule type" value="Genomic_DNA"/>
</dbReference>
<dbReference type="Proteomes" id="UP000220353">
    <property type="component" value="Unassembled WGS sequence"/>
</dbReference>
<organism evidence="1 2">
    <name type="scientific">Rhizobium fredii</name>
    <name type="common">Sinorhizobium fredii</name>
    <dbReference type="NCBI Taxonomy" id="380"/>
    <lineage>
        <taxon>Bacteria</taxon>
        <taxon>Pseudomonadati</taxon>
        <taxon>Pseudomonadota</taxon>
        <taxon>Alphaproteobacteria</taxon>
        <taxon>Hyphomicrobiales</taxon>
        <taxon>Rhizobiaceae</taxon>
        <taxon>Sinorhizobium/Ensifer group</taxon>
        <taxon>Sinorhizobium</taxon>
    </lineage>
</organism>
<evidence type="ECO:0000313" key="2">
    <source>
        <dbReference type="Proteomes" id="UP000220353"/>
    </source>
</evidence>